<keyword evidence="6 8" id="KW-0539">Nucleus</keyword>
<evidence type="ECO:0000256" key="2">
    <source>
        <dbReference type="ARBA" id="ARBA00009814"/>
    </source>
</evidence>
<sequence>MHELLLYGQVSEARHEQVLKVLAGIAAMQPHRVLRRHIVYKPQREPDEPGSHLKRGGTQAVAQKNATKQVGQKPLFFTQLIQHLSDDDFDRTHAEKAEGNSLDVGKDDAGLNDRWSYEWHDIPDPADRGVLVRQMLASNGLKGNAHAYSVALGNQFVSEYYIEGHRFVYENLVIFLHRILHEPGARSLETTPKETLPSLSALHPLDPSGAYILEAKIRVQDLNDPNLVDQGVEELKSFQNQMKGCVQLYVPDRLNMDTRVKWVPKPIGLPRKVQVAPR</sequence>
<dbReference type="GO" id="GO:0006357">
    <property type="term" value="P:regulation of transcription by RNA polymerase II"/>
    <property type="evidence" value="ECO:0007669"/>
    <property type="project" value="InterPro"/>
</dbReference>
<comment type="function">
    <text evidence="8">Component of the Mediator complex, a coactivator involved in the regulated transcription of nearly all RNA polymerase II-dependent genes. Mediator functions as a bridge to convey information from gene-specific regulatory proteins to the basal RNA polymerase II transcription machinery. Mediator is recruited to promoters by direct interactions with regulatory proteins and serves as a scaffold for the assembly of a functional preinitiation complex with RNA polymerase II and the general transcription factors.</text>
</comment>
<evidence type="ECO:0000313" key="10">
    <source>
        <dbReference type="Proteomes" id="UP000700596"/>
    </source>
</evidence>
<evidence type="ECO:0000256" key="4">
    <source>
        <dbReference type="ARBA" id="ARBA00023015"/>
    </source>
</evidence>
<accession>A0A9P9DU34</accession>
<evidence type="ECO:0000256" key="7">
    <source>
        <dbReference type="ARBA" id="ARBA00032012"/>
    </source>
</evidence>
<dbReference type="PANTHER" id="PTHR13321:SF2">
    <property type="entry name" value="MEDIATOR OF RNA POLYMERASE II TRANSCRIPTION SUBUNIT 18"/>
    <property type="match status" value="1"/>
</dbReference>
<evidence type="ECO:0000256" key="3">
    <source>
        <dbReference type="ARBA" id="ARBA00019612"/>
    </source>
</evidence>
<dbReference type="EMBL" id="JAGMWT010000007">
    <property type="protein sequence ID" value="KAH7125303.1"/>
    <property type="molecule type" value="Genomic_DNA"/>
</dbReference>
<dbReference type="Gene3D" id="2.40.320.10">
    <property type="entry name" value="Hypothetical Protein Pfu-838710-001"/>
    <property type="match status" value="1"/>
</dbReference>
<comment type="subunit">
    <text evidence="8">Component of the Mediator complex.</text>
</comment>
<name>A0A9P9DU34_9PLEO</name>
<evidence type="ECO:0000256" key="8">
    <source>
        <dbReference type="RuleBase" id="RU364150"/>
    </source>
</evidence>
<dbReference type="OrthoDB" id="5348092at2759"/>
<organism evidence="9 10">
    <name type="scientific">Dendryphion nanum</name>
    <dbReference type="NCBI Taxonomy" id="256645"/>
    <lineage>
        <taxon>Eukaryota</taxon>
        <taxon>Fungi</taxon>
        <taxon>Dikarya</taxon>
        <taxon>Ascomycota</taxon>
        <taxon>Pezizomycotina</taxon>
        <taxon>Dothideomycetes</taxon>
        <taxon>Pleosporomycetidae</taxon>
        <taxon>Pleosporales</taxon>
        <taxon>Torulaceae</taxon>
        <taxon>Dendryphion</taxon>
    </lineage>
</organism>
<keyword evidence="5 8" id="KW-0804">Transcription</keyword>
<gene>
    <name evidence="8" type="primary">MED18</name>
    <name evidence="9" type="ORF">B0J11DRAFT_301897</name>
</gene>
<comment type="similarity">
    <text evidence="2 8">Belongs to the Mediator complex subunit 18 family.</text>
</comment>
<protein>
    <recommendedName>
        <fullName evidence="3 8">Mediator of RNA polymerase II transcription subunit 18</fullName>
    </recommendedName>
    <alternativeName>
        <fullName evidence="7 8">Mediator complex subunit 18</fullName>
    </alternativeName>
</protein>
<dbReference type="Pfam" id="PF09637">
    <property type="entry name" value="Med18"/>
    <property type="match status" value="1"/>
</dbReference>
<comment type="subcellular location">
    <subcellularLocation>
        <location evidence="1 8">Nucleus</location>
    </subcellularLocation>
</comment>
<evidence type="ECO:0000256" key="6">
    <source>
        <dbReference type="ARBA" id="ARBA00023242"/>
    </source>
</evidence>
<reference evidence="9" key="1">
    <citation type="journal article" date="2021" name="Nat. Commun.">
        <title>Genetic determinants of endophytism in the Arabidopsis root mycobiome.</title>
        <authorList>
            <person name="Mesny F."/>
            <person name="Miyauchi S."/>
            <person name="Thiergart T."/>
            <person name="Pickel B."/>
            <person name="Atanasova L."/>
            <person name="Karlsson M."/>
            <person name="Huettel B."/>
            <person name="Barry K.W."/>
            <person name="Haridas S."/>
            <person name="Chen C."/>
            <person name="Bauer D."/>
            <person name="Andreopoulos W."/>
            <person name="Pangilinan J."/>
            <person name="LaButti K."/>
            <person name="Riley R."/>
            <person name="Lipzen A."/>
            <person name="Clum A."/>
            <person name="Drula E."/>
            <person name="Henrissat B."/>
            <person name="Kohler A."/>
            <person name="Grigoriev I.V."/>
            <person name="Martin F.M."/>
            <person name="Hacquard S."/>
        </authorList>
    </citation>
    <scope>NUCLEOTIDE SEQUENCE</scope>
    <source>
        <strain evidence="9">MPI-CAGE-CH-0243</strain>
    </source>
</reference>
<evidence type="ECO:0000313" key="9">
    <source>
        <dbReference type="EMBL" id="KAH7125303.1"/>
    </source>
</evidence>
<comment type="caution">
    <text evidence="9">The sequence shown here is derived from an EMBL/GenBank/DDBJ whole genome shotgun (WGS) entry which is preliminary data.</text>
</comment>
<dbReference type="GO" id="GO:0016592">
    <property type="term" value="C:mediator complex"/>
    <property type="evidence" value="ECO:0007669"/>
    <property type="project" value="InterPro"/>
</dbReference>
<dbReference type="PANTHER" id="PTHR13321">
    <property type="entry name" value="MEDIATOR OF RNA POLYMERASE II TRANSCRIPTION, SUBUNIT 18"/>
    <property type="match status" value="1"/>
</dbReference>
<evidence type="ECO:0000256" key="5">
    <source>
        <dbReference type="ARBA" id="ARBA00023163"/>
    </source>
</evidence>
<evidence type="ECO:0000256" key="1">
    <source>
        <dbReference type="ARBA" id="ARBA00004123"/>
    </source>
</evidence>
<dbReference type="GO" id="GO:0003712">
    <property type="term" value="F:transcription coregulator activity"/>
    <property type="evidence" value="ECO:0007669"/>
    <property type="project" value="InterPro"/>
</dbReference>
<dbReference type="InterPro" id="IPR019095">
    <property type="entry name" value="Mediator_Med18"/>
</dbReference>
<proteinExistence type="inferred from homology"/>
<keyword evidence="10" id="KW-1185">Reference proteome</keyword>
<dbReference type="GO" id="GO:0006369">
    <property type="term" value="P:termination of RNA polymerase II transcription"/>
    <property type="evidence" value="ECO:0007669"/>
    <property type="project" value="TreeGrafter"/>
</dbReference>
<dbReference type="AlphaFoldDB" id="A0A9P9DU34"/>
<keyword evidence="8" id="KW-0010">Activator</keyword>
<dbReference type="Proteomes" id="UP000700596">
    <property type="component" value="Unassembled WGS sequence"/>
</dbReference>
<keyword evidence="4 8" id="KW-0805">Transcription regulation</keyword>
<dbReference type="GO" id="GO:0070847">
    <property type="term" value="C:core mediator complex"/>
    <property type="evidence" value="ECO:0007669"/>
    <property type="project" value="TreeGrafter"/>
</dbReference>